<keyword evidence="2" id="KW-0687">Ribonucleoprotein</keyword>
<sequence>MIYSMIGFGQRAGKLKSGNLAVKDALINKKAKILIIAEDAPERLRSEFTTMAESKNIPAVIYGSKEVLGRLIGKSPRSVFALTEDGMARGILGALERGEAERT</sequence>
<evidence type="ECO:0000313" key="2">
    <source>
        <dbReference type="EMBL" id="KUK82903.1"/>
    </source>
</evidence>
<accession>A0A101HUL9</accession>
<keyword evidence="2" id="KW-0689">Ribosomal protein</keyword>
<evidence type="ECO:0000313" key="3">
    <source>
        <dbReference type="Proteomes" id="UP000054705"/>
    </source>
</evidence>
<dbReference type="InterPro" id="IPR029064">
    <property type="entry name" value="Ribosomal_eL30-like_sf"/>
</dbReference>
<gene>
    <name evidence="2" type="ORF">XD97_0317</name>
</gene>
<dbReference type="Proteomes" id="UP000054705">
    <property type="component" value="Unassembled WGS sequence"/>
</dbReference>
<name>A0A101HUL9_9FIRM</name>
<dbReference type="EMBL" id="LGGS01000059">
    <property type="protein sequence ID" value="KUK82903.1"/>
    <property type="molecule type" value="Genomic_DNA"/>
</dbReference>
<comment type="caution">
    <text evidence="2">The sequence shown here is derived from an EMBL/GenBank/DDBJ whole genome shotgun (WGS) entry which is preliminary data.</text>
</comment>
<dbReference type="InterPro" id="IPR004038">
    <property type="entry name" value="Ribosomal_eL8/eL30/eS12/Gad45"/>
</dbReference>
<dbReference type="AlphaFoldDB" id="A0A101HUL9"/>
<dbReference type="Pfam" id="PF01248">
    <property type="entry name" value="Ribosomal_L7Ae"/>
    <property type="match status" value="1"/>
</dbReference>
<proteinExistence type="predicted"/>
<dbReference type="Gene3D" id="3.30.1330.30">
    <property type="match status" value="1"/>
</dbReference>
<dbReference type="GO" id="GO:0005840">
    <property type="term" value="C:ribosome"/>
    <property type="evidence" value="ECO:0007669"/>
    <property type="project" value="UniProtKB-KW"/>
</dbReference>
<dbReference type="SUPFAM" id="SSF55315">
    <property type="entry name" value="L30e-like"/>
    <property type="match status" value="1"/>
</dbReference>
<protein>
    <submittedName>
        <fullName evidence="2">LSU ribosomal protein L7AE</fullName>
    </submittedName>
</protein>
<feature type="domain" description="Ribosomal protein eL8/eL30/eS12/Gadd45" evidence="1">
    <location>
        <begin position="4"/>
        <end position="86"/>
    </location>
</feature>
<reference evidence="3" key="1">
    <citation type="journal article" date="2015" name="MBio">
        <title>Genome-Resolved Metagenomic Analysis Reveals Roles for Candidate Phyla and Other Microbial Community Members in Biogeochemical Transformations in Oil Reservoirs.</title>
        <authorList>
            <person name="Hu P."/>
            <person name="Tom L."/>
            <person name="Singh A."/>
            <person name="Thomas B.C."/>
            <person name="Baker B.J."/>
            <person name="Piceno Y.M."/>
            <person name="Andersen G.L."/>
            <person name="Banfield J.F."/>
        </authorList>
    </citation>
    <scope>NUCLEOTIDE SEQUENCE [LARGE SCALE GENOMIC DNA]</scope>
</reference>
<organism evidence="2 3">
    <name type="scientific">Pelotomaculum thermopropionicum</name>
    <dbReference type="NCBI Taxonomy" id="110500"/>
    <lineage>
        <taxon>Bacteria</taxon>
        <taxon>Bacillati</taxon>
        <taxon>Bacillota</taxon>
        <taxon>Clostridia</taxon>
        <taxon>Eubacteriales</taxon>
        <taxon>Desulfotomaculaceae</taxon>
        <taxon>Pelotomaculum</taxon>
    </lineage>
</organism>
<evidence type="ECO:0000259" key="1">
    <source>
        <dbReference type="Pfam" id="PF01248"/>
    </source>
</evidence>